<feature type="signal peptide" evidence="1">
    <location>
        <begin position="1"/>
        <end position="18"/>
    </location>
</feature>
<protein>
    <recommendedName>
        <fullName evidence="4">Outer membrane protein beta-barrel domain-containing protein</fullName>
    </recommendedName>
</protein>
<accession>A0ABS5K1J0</accession>
<evidence type="ECO:0000313" key="2">
    <source>
        <dbReference type="EMBL" id="MBS2101055.1"/>
    </source>
</evidence>
<evidence type="ECO:0000313" key="3">
    <source>
        <dbReference type="Proteomes" id="UP000708576"/>
    </source>
</evidence>
<reference evidence="2 3" key="1">
    <citation type="journal article" date="2015" name="Int. J. Syst. Evol. Microbiol.">
        <title>Carboxylicivirga linearis sp. nov., isolated from a sea cucumber culture pond.</title>
        <authorList>
            <person name="Wang F.Q."/>
            <person name="Zhou Y.X."/>
            <person name="Lin X.Z."/>
            <person name="Chen G.J."/>
            <person name="Du Z.J."/>
        </authorList>
    </citation>
    <scope>NUCLEOTIDE SEQUENCE [LARGE SCALE GENOMIC DNA]</scope>
    <source>
        <strain evidence="2 3">FB218</strain>
    </source>
</reference>
<gene>
    <name evidence="2" type="ORF">KEM10_22410</name>
</gene>
<feature type="chain" id="PRO_5045875536" description="Outer membrane protein beta-barrel domain-containing protein" evidence="1">
    <location>
        <begin position="19"/>
        <end position="198"/>
    </location>
</feature>
<proteinExistence type="predicted"/>
<keyword evidence="1" id="KW-0732">Signal</keyword>
<dbReference type="Proteomes" id="UP000708576">
    <property type="component" value="Unassembled WGS sequence"/>
</dbReference>
<dbReference type="EMBL" id="JAGUCO010000036">
    <property type="protein sequence ID" value="MBS2101055.1"/>
    <property type="molecule type" value="Genomic_DNA"/>
</dbReference>
<name>A0ABS5K1J0_9BACT</name>
<comment type="caution">
    <text evidence="2">The sequence shown here is derived from an EMBL/GenBank/DDBJ whole genome shotgun (WGS) entry which is preliminary data.</text>
</comment>
<evidence type="ECO:0000256" key="1">
    <source>
        <dbReference type="SAM" id="SignalP"/>
    </source>
</evidence>
<organism evidence="2 3">
    <name type="scientific">Carboxylicivirga linearis</name>
    <dbReference type="NCBI Taxonomy" id="1628157"/>
    <lineage>
        <taxon>Bacteria</taxon>
        <taxon>Pseudomonadati</taxon>
        <taxon>Bacteroidota</taxon>
        <taxon>Bacteroidia</taxon>
        <taxon>Marinilabiliales</taxon>
        <taxon>Marinilabiliaceae</taxon>
        <taxon>Carboxylicivirga</taxon>
    </lineage>
</organism>
<keyword evidence="3" id="KW-1185">Reference proteome</keyword>
<sequence length="198" mass="22343">MKNLAIALLSIVAVCASAQDMDDSASQNPYILGTTNPEKSTIQNLGVQFYNSVGHTDLEASFWMGIGKEGRHNLNLRLSHERFEGENFGVGLGYGYELYSNNHLFLPYTTYNHDVQSWKNKALVNGLYYSYSGRFDFALGTTTNFNKDGYTNNSVWVNAYYNIHAWGGAQIAVEYGMIPNTGDDFWGIMIQKTLFRRK</sequence>
<evidence type="ECO:0008006" key="4">
    <source>
        <dbReference type="Google" id="ProtNLM"/>
    </source>
</evidence>
<dbReference type="RefSeq" id="WP_212220093.1">
    <property type="nucleotide sequence ID" value="NZ_JAGUCO010000036.1"/>
</dbReference>